<organism evidence="1 2">
    <name type="scientific">Spodoptera littoralis</name>
    <name type="common">Egyptian cotton leafworm</name>
    <dbReference type="NCBI Taxonomy" id="7109"/>
    <lineage>
        <taxon>Eukaryota</taxon>
        <taxon>Metazoa</taxon>
        <taxon>Ecdysozoa</taxon>
        <taxon>Arthropoda</taxon>
        <taxon>Hexapoda</taxon>
        <taxon>Insecta</taxon>
        <taxon>Pterygota</taxon>
        <taxon>Neoptera</taxon>
        <taxon>Endopterygota</taxon>
        <taxon>Lepidoptera</taxon>
        <taxon>Glossata</taxon>
        <taxon>Ditrysia</taxon>
        <taxon>Noctuoidea</taxon>
        <taxon>Noctuidae</taxon>
        <taxon>Amphipyrinae</taxon>
        <taxon>Spodoptera</taxon>
    </lineage>
</organism>
<evidence type="ECO:0000313" key="1">
    <source>
        <dbReference type="EMBL" id="CAH1647609.1"/>
    </source>
</evidence>
<evidence type="ECO:0000313" key="2">
    <source>
        <dbReference type="Proteomes" id="UP001153321"/>
    </source>
</evidence>
<dbReference type="Proteomes" id="UP001153321">
    <property type="component" value="Chromosome Z"/>
</dbReference>
<protein>
    <submittedName>
        <fullName evidence="1">Uncharacterized protein</fullName>
    </submittedName>
</protein>
<reference evidence="1" key="1">
    <citation type="submission" date="2022-02" db="EMBL/GenBank/DDBJ databases">
        <authorList>
            <person name="King R."/>
        </authorList>
    </citation>
    <scope>NUCLEOTIDE SEQUENCE</scope>
</reference>
<name>A0A9P0NC83_SPOLI</name>
<dbReference type="AlphaFoldDB" id="A0A9P0NC83"/>
<sequence length="178" mass="20372">MPFSITNEKRMTRRTISTTLPAIEILQRNIRPAPTYHMKKPREVPFHVPHKKLLEKIEYVKKEPEPLTGFAAAQENRFKKERKPGILEPLTLATEETEASSAAVGSGTKKKRKLIIQESATSLEDKEYQTTDPLKVKPPVASQTDVINHVRNNPSCGFLYMIYAVDPQNVYFTPYYLQ</sequence>
<proteinExistence type="predicted"/>
<gene>
    <name evidence="1" type="ORF">SPLIT_LOCUS12960</name>
</gene>
<dbReference type="EMBL" id="LR824562">
    <property type="protein sequence ID" value="CAH1647609.1"/>
    <property type="molecule type" value="Genomic_DNA"/>
</dbReference>
<keyword evidence="2" id="KW-1185">Reference proteome</keyword>
<accession>A0A9P0NC83</accession>